<reference evidence="12 13" key="1">
    <citation type="submission" date="2016-10" db="EMBL/GenBank/DDBJ databases">
        <authorList>
            <person name="de Groot N.N."/>
        </authorList>
    </citation>
    <scope>NUCLEOTIDE SEQUENCE [LARGE SCALE GENOMIC DNA]</scope>
    <source>
        <strain evidence="12 13">GAS522</strain>
    </source>
</reference>
<accession>A0A1M7J1W6</accession>
<dbReference type="EC" id="1.3.1.104" evidence="9"/>
<evidence type="ECO:0000256" key="3">
    <source>
        <dbReference type="ARBA" id="ARBA00022832"/>
    </source>
</evidence>
<dbReference type="OrthoDB" id="9788224at2"/>
<dbReference type="PANTHER" id="PTHR43981:SF2">
    <property type="entry name" value="ENOYL-[ACYL-CARRIER-PROTEIN] REDUCTASE, MITOCHONDRIAL"/>
    <property type="match status" value="1"/>
</dbReference>
<name>A0A1M7J1W6_9BRAD</name>
<comment type="catalytic activity">
    <reaction evidence="10">
        <text>a 2,3-saturated acyl-[ACP] + NADP(+) = a (2E)-enoyl-[ACP] + NADPH + H(+)</text>
        <dbReference type="Rhea" id="RHEA:22564"/>
        <dbReference type="Rhea" id="RHEA-COMP:9925"/>
        <dbReference type="Rhea" id="RHEA-COMP:9926"/>
        <dbReference type="ChEBI" id="CHEBI:15378"/>
        <dbReference type="ChEBI" id="CHEBI:57783"/>
        <dbReference type="ChEBI" id="CHEBI:58349"/>
        <dbReference type="ChEBI" id="CHEBI:78784"/>
        <dbReference type="ChEBI" id="CHEBI:78785"/>
        <dbReference type="EC" id="1.3.1.104"/>
    </reaction>
</comment>
<dbReference type="InterPro" id="IPR013154">
    <property type="entry name" value="ADH-like_N"/>
</dbReference>
<dbReference type="GO" id="GO:0141148">
    <property type="term" value="F:enoyl-[acyl-carrier-protein] reductase (NADPH) activity"/>
    <property type="evidence" value="ECO:0007669"/>
    <property type="project" value="UniProtKB-EC"/>
</dbReference>
<evidence type="ECO:0000256" key="8">
    <source>
        <dbReference type="ARBA" id="ARBA00023160"/>
    </source>
</evidence>
<dbReference type="InterPro" id="IPR051034">
    <property type="entry name" value="Mito_Enoyl-ACP_Reductase"/>
</dbReference>
<dbReference type="InterPro" id="IPR020843">
    <property type="entry name" value="ER"/>
</dbReference>
<feature type="domain" description="Enoyl reductase (ER)" evidence="11">
    <location>
        <begin position="11"/>
        <end position="321"/>
    </location>
</feature>
<keyword evidence="6" id="KW-0560">Oxidoreductase</keyword>
<dbReference type="Gene3D" id="3.40.50.720">
    <property type="entry name" value="NAD(P)-binding Rossmann-like Domain"/>
    <property type="match status" value="1"/>
</dbReference>
<evidence type="ECO:0000256" key="5">
    <source>
        <dbReference type="ARBA" id="ARBA00022946"/>
    </source>
</evidence>
<keyword evidence="2" id="KW-0444">Lipid biosynthesis</keyword>
<dbReference type="InterPro" id="IPR013149">
    <property type="entry name" value="ADH-like_C"/>
</dbReference>
<evidence type="ECO:0000256" key="4">
    <source>
        <dbReference type="ARBA" id="ARBA00022857"/>
    </source>
</evidence>
<keyword evidence="4" id="KW-0521">NADP</keyword>
<evidence type="ECO:0000259" key="11">
    <source>
        <dbReference type="SMART" id="SM00829"/>
    </source>
</evidence>
<keyword evidence="8" id="KW-0275">Fatty acid biosynthesis</keyword>
<dbReference type="GO" id="GO:0006633">
    <property type="term" value="P:fatty acid biosynthetic process"/>
    <property type="evidence" value="ECO:0007669"/>
    <property type="project" value="UniProtKB-KW"/>
</dbReference>
<sequence length="323" mass="33899">MKAVQIVAFGKPTEVLQVADVPDVGAPGPNEVVIALEASPINPSDLFMFTGNYGYRPPLPSIVGAEGAGRVVAVGSNVKHLKEGDHSIVPFGSPTWAERIKVDATWLRPLPAGDIKQFAMLGVNPATAYLLLTDFVAPQPGQWVIQNGANSGVGRAVIPIAKSLGLKTVNVVRRAELVDEIKALGGNIVLLDGADLPKRVAEATGNAPITLALDVVGDTGTTGLLGSLAQRGTLVSYGAMSRKAMVAPPQPLIFKDITIRGFWLVTWLQKATPKMVAEMYDRLVPMVASGSIATPIAATFPFEQVTKAIETAIAGQGKVLLTP</sequence>
<proteinExistence type="inferred from homology"/>
<protein>
    <recommendedName>
        <fullName evidence="9">enoyl-[acyl-carrier-protein] reductase</fullName>
        <ecNumber evidence="9">1.3.1.104</ecNumber>
    </recommendedName>
</protein>
<keyword evidence="7" id="KW-0443">Lipid metabolism</keyword>
<dbReference type="SUPFAM" id="SSF51735">
    <property type="entry name" value="NAD(P)-binding Rossmann-fold domains"/>
    <property type="match status" value="1"/>
</dbReference>
<evidence type="ECO:0000313" key="12">
    <source>
        <dbReference type="EMBL" id="SEE46868.1"/>
    </source>
</evidence>
<comment type="similarity">
    <text evidence="1">Belongs to the zinc-containing alcohol dehydrogenase family. Quinone oxidoreductase subfamily.</text>
</comment>
<keyword evidence="5" id="KW-0809">Transit peptide</keyword>
<dbReference type="AlphaFoldDB" id="A0A1M7J1W6"/>
<evidence type="ECO:0000256" key="1">
    <source>
        <dbReference type="ARBA" id="ARBA00010371"/>
    </source>
</evidence>
<dbReference type="CDD" id="cd05282">
    <property type="entry name" value="ETR_like"/>
    <property type="match status" value="1"/>
</dbReference>
<dbReference type="EMBL" id="FNTI01000001">
    <property type="protein sequence ID" value="SEE46868.1"/>
    <property type="molecule type" value="Genomic_DNA"/>
</dbReference>
<dbReference type="InterPro" id="IPR011032">
    <property type="entry name" value="GroES-like_sf"/>
</dbReference>
<dbReference type="Proteomes" id="UP000183208">
    <property type="component" value="Unassembled WGS sequence"/>
</dbReference>
<dbReference type="RefSeq" id="WP_074830039.1">
    <property type="nucleotide sequence ID" value="NZ_FNTI01000001.1"/>
</dbReference>
<dbReference type="PANTHER" id="PTHR43981">
    <property type="entry name" value="ENOYL-[ACYL-CARRIER-PROTEIN] REDUCTASE, MITOCHONDRIAL"/>
    <property type="match status" value="1"/>
</dbReference>
<dbReference type="Gene3D" id="3.90.180.10">
    <property type="entry name" value="Medium-chain alcohol dehydrogenases, catalytic domain"/>
    <property type="match status" value="1"/>
</dbReference>
<dbReference type="SUPFAM" id="SSF50129">
    <property type="entry name" value="GroES-like"/>
    <property type="match status" value="1"/>
</dbReference>
<evidence type="ECO:0000256" key="9">
    <source>
        <dbReference type="ARBA" id="ARBA00038963"/>
    </source>
</evidence>
<keyword evidence="3" id="KW-0276">Fatty acid metabolism</keyword>
<evidence type="ECO:0000313" key="13">
    <source>
        <dbReference type="Proteomes" id="UP000183208"/>
    </source>
</evidence>
<evidence type="ECO:0000256" key="10">
    <source>
        <dbReference type="ARBA" id="ARBA00048843"/>
    </source>
</evidence>
<organism evidence="12 13">
    <name type="scientific">Bradyrhizobium lablabi</name>
    <dbReference type="NCBI Taxonomy" id="722472"/>
    <lineage>
        <taxon>Bacteria</taxon>
        <taxon>Pseudomonadati</taxon>
        <taxon>Pseudomonadota</taxon>
        <taxon>Alphaproteobacteria</taxon>
        <taxon>Hyphomicrobiales</taxon>
        <taxon>Nitrobacteraceae</taxon>
        <taxon>Bradyrhizobium</taxon>
    </lineage>
</organism>
<dbReference type="Pfam" id="PF00107">
    <property type="entry name" value="ADH_zinc_N"/>
    <property type="match status" value="1"/>
</dbReference>
<evidence type="ECO:0000256" key="2">
    <source>
        <dbReference type="ARBA" id="ARBA00022516"/>
    </source>
</evidence>
<dbReference type="SMART" id="SM00829">
    <property type="entry name" value="PKS_ER"/>
    <property type="match status" value="1"/>
</dbReference>
<dbReference type="InterPro" id="IPR036291">
    <property type="entry name" value="NAD(P)-bd_dom_sf"/>
</dbReference>
<evidence type="ECO:0000256" key="6">
    <source>
        <dbReference type="ARBA" id="ARBA00023002"/>
    </source>
</evidence>
<dbReference type="Pfam" id="PF08240">
    <property type="entry name" value="ADH_N"/>
    <property type="match status" value="1"/>
</dbReference>
<gene>
    <name evidence="12" type="ORF">SAMN05444171_7615</name>
</gene>
<evidence type="ECO:0000256" key="7">
    <source>
        <dbReference type="ARBA" id="ARBA00023098"/>
    </source>
</evidence>